<name>A0ABD0LLL3_9CAEN</name>
<evidence type="ECO:0000313" key="2">
    <source>
        <dbReference type="Proteomes" id="UP001519460"/>
    </source>
</evidence>
<dbReference type="Proteomes" id="UP001519460">
    <property type="component" value="Unassembled WGS sequence"/>
</dbReference>
<accession>A0ABD0LLL3</accession>
<reference evidence="1 2" key="1">
    <citation type="journal article" date="2023" name="Sci. Data">
        <title>Genome assembly of the Korean intertidal mud-creeper Batillaria attramentaria.</title>
        <authorList>
            <person name="Patra A.K."/>
            <person name="Ho P.T."/>
            <person name="Jun S."/>
            <person name="Lee S.J."/>
            <person name="Kim Y."/>
            <person name="Won Y.J."/>
        </authorList>
    </citation>
    <scope>NUCLEOTIDE SEQUENCE [LARGE SCALE GENOMIC DNA]</scope>
    <source>
        <strain evidence="1">Wonlab-2016</strain>
    </source>
</reference>
<protein>
    <submittedName>
        <fullName evidence="1">Uncharacterized protein</fullName>
    </submittedName>
</protein>
<gene>
    <name evidence="1" type="ORF">BaRGS_00008369</name>
</gene>
<dbReference type="AlphaFoldDB" id="A0ABD0LLL3"/>
<comment type="caution">
    <text evidence="1">The sequence shown here is derived from an EMBL/GenBank/DDBJ whole genome shotgun (WGS) entry which is preliminary data.</text>
</comment>
<sequence length="189" mass="19703">MTPCSHRPGARARNCLIGCKSRSNIAHTCSCRTPPRRYFTTLSALIEVSRDAEEFGVITANSNKFAPVEVPDAKSKGGPTRQFTCDALCQAARGGGGGVCLHERNGVTPTPTVSKSVVPTAGRSYLVVLWSGFTARAAGKCWRGGDRVVWLCAVGAGVYVCVRSVPGAGFSTCPCLPACSLPSPGAVGR</sequence>
<dbReference type="EMBL" id="JACVVK020000037">
    <property type="protein sequence ID" value="KAK7500462.1"/>
    <property type="molecule type" value="Genomic_DNA"/>
</dbReference>
<keyword evidence="2" id="KW-1185">Reference proteome</keyword>
<proteinExistence type="predicted"/>
<organism evidence="1 2">
    <name type="scientific">Batillaria attramentaria</name>
    <dbReference type="NCBI Taxonomy" id="370345"/>
    <lineage>
        <taxon>Eukaryota</taxon>
        <taxon>Metazoa</taxon>
        <taxon>Spiralia</taxon>
        <taxon>Lophotrochozoa</taxon>
        <taxon>Mollusca</taxon>
        <taxon>Gastropoda</taxon>
        <taxon>Caenogastropoda</taxon>
        <taxon>Sorbeoconcha</taxon>
        <taxon>Cerithioidea</taxon>
        <taxon>Batillariidae</taxon>
        <taxon>Batillaria</taxon>
    </lineage>
</organism>
<evidence type="ECO:0000313" key="1">
    <source>
        <dbReference type="EMBL" id="KAK7500462.1"/>
    </source>
</evidence>